<dbReference type="Proteomes" id="UP000440713">
    <property type="component" value="Unassembled WGS sequence"/>
</dbReference>
<dbReference type="Pfam" id="PF25948">
    <property type="entry name" value="DUF7986"/>
    <property type="match status" value="1"/>
</dbReference>
<evidence type="ECO:0000313" key="2">
    <source>
        <dbReference type="Proteomes" id="UP000440713"/>
    </source>
</evidence>
<dbReference type="EMBL" id="VUNE01000001">
    <property type="protein sequence ID" value="MST61516.1"/>
    <property type="molecule type" value="Genomic_DNA"/>
</dbReference>
<sequence length="357" mass="40767">MLKRNDKCHCGSGKKYKKCCMDTDAIKIKNEREFEQLLAKKNMVDKKYSNAVLKLGESLEKLIDKEEAFSKMEEEIRATFFDNMVIKNIAANRFFSSYFSYDCYINANNITPASYVINTEKFSKQEKSVIENCINSYPSLFEISKIDKTVVVIKDVFTEKEYCTLDSKILDGFSIGDHILGRPVRIDDVYVLIDLTIRIQSDMVDMIKNTFIDAYNENKDKLPSMEYFVSINTLFFYKYMLQLLQISDYKDSELEDSLNEIEGEDDKESIENEIKSLIEDAVEDLAVLNKSLEILSEVSEKIKVNGYESGWAAGIVYYSSKSLGENVTQSSVAKLFGVSVSTLSKRSKEISGMVSES</sequence>
<dbReference type="InterPro" id="IPR036915">
    <property type="entry name" value="Cyclin-like_sf"/>
</dbReference>
<gene>
    <name evidence="1" type="ORF">FYJ71_00770</name>
</gene>
<dbReference type="SUPFAM" id="SSF47954">
    <property type="entry name" value="Cyclin-like"/>
    <property type="match status" value="1"/>
</dbReference>
<reference evidence="1 2" key="1">
    <citation type="submission" date="2019-08" db="EMBL/GenBank/DDBJ databases">
        <title>In-depth cultivation of the pig gut microbiome towards novel bacterial diversity and tailored functional studies.</title>
        <authorList>
            <person name="Wylensek D."/>
            <person name="Hitch T.C.A."/>
            <person name="Clavel T."/>
        </authorList>
    </citation>
    <scope>NUCLEOTIDE SEQUENCE [LARGE SCALE GENOMIC DNA]</scope>
    <source>
        <strain evidence="1 2">WCA-SAB-591-4A-A</strain>
    </source>
</reference>
<dbReference type="InterPro" id="IPR058292">
    <property type="entry name" value="DUF7986"/>
</dbReference>
<dbReference type="InterPro" id="IPR004027">
    <property type="entry name" value="SEC_C_motif"/>
</dbReference>
<organism evidence="1 2">
    <name type="scientific">Peptostreptococcus porci</name>
    <dbReference type="NCBI Taxonomy" id="2652282"/>
    <lineage>
        <taxon>Bacteria</taxon>
        <taxon>Bacillati</taxon>
        <taxon>Bacillota</taxon>
        <taxon>Clostridia</taxon>
        <taxon>Peptostreptococcales</taxon>
        <taxon>Peptostreptococcaceae</taxon>
        <taxon>Peptostreptococcus</taxon>
    </lineage>
</organism>
<proteinExistence type="predicted"/>
<dbReference type="Gene3D" id="3.10.450.50">
    <property type="match status" value="1"/>
</dbReference>
<accession>A0A6N7XA31</accession>
<dbReference type="SUPFAM" id="SSF103642">
    <property type="entry name" value="Sec-C motif"/>
    <property type="match status" value="1"/>
</dbReference>
<dbReference type="AlphaFoldDB" id="A0A6N7XA31"/>
<name>A0A6N7XA31_9FIRM</name>
<keyword evidence="2" id="KW-1185">Reference proteome</keyword>
<protein>
    <submittedName>
        <fullName evidence="1">Preprotein translocase</fullName>
    </submittedName>
</protein>
<evidence type="ECO:0000313" key="1">
    <source>
        <dbReference type="EMBL" id="MST61516.1"/>
    </source>
</evidence>
<comment type="caution">
    <text evidence="1">The sequence shown here is derived from an EMBL/GenBank/DDBJ whole genome shotgun (WGS) entry which is preliminary data.</text>
</comment>
<dbReference type="Gene3D" id="1.10.472.10">
    <property type="entry name" value="Cyclin-like"/>
    <property type="match status" value="1"/>
</dbReference>
<dbReference type="RefSeq" id="WP_154536948.1">
    <property type="nucleotide sequence ID" value="NZ_VUNE01000001.1"/>
</dbReference>
<dbReference type="Pfam" id="PF02810">
    <property type="entry name" value="SEC-C"/>
    <property type="match status" value="1"/>
</dbReference>